<keyword evidence="5" id="KW-1133">Transmembrane helix</keyword>
<evidence type="ECO:0000256" key="5">
    <source>
        <dbReference type="SAM" id="Phobius"/>
    </source>
</evidence>
<dbReference type="InterPro" id="IPR008407">
    <property type="entry name" value="Brnchd-chn_aa_trnsp_AzlD"/>
</dbReference>
<evidence type="ECO:0000256" key="1">
    <source>
        <dbReference type="ARBA" id="ARBA00022729"/>
    </source>
</evidence>
<dbReference type="Pfam" id="PF09864">
    <property type="entry name" value="MliC"/>
    <property type="match status" value="1"/>
</dbReference>
<feature type="transmembrane region" description="Helical" evidence="5">
    <location>
        <begin position="128"/>
        <end position="147"/>
    </location>
</feature>
<dbReference type="AlphaFoldDB" id="A0A813BZH2"/>
<feature type="transmembrane region" description="Helical" evidence="5">
    <location>
        <begin position="9"/>
        <end position="29"/>
    </location>
</feature>
<evidence type="ECO:0000256" key="4">
    <source>
        <dbReference type="ARBA" id="ARBA00023288"/>
    </source>
</evidence>
<feature type="transmembrane region" description="Helical" evidence="5">
    <location>
        <begin position="35"/>
        <end position="52"/>
    </location>
</feature>
<feature type="domain" description="C-type lysozyme inhibitor" evidence="6">
    <location>
        <begin position="213"/>
        <end position="280"/>
    </location>
</feature>
<comment type="caution">
    <text evidence="7">The sequence shown here is derived from an EMBL/GenBank/DDBJ whole genome shotgun (WGS) entry which is preliminary data.</text>
</comment>
<keyword evidence="3" id="KW-0564">Palmitate</keyword>
<dbReference type="Gene3D" id="2.40.128.200">
    <property type="match status" value="1"/>
</dbReference>
<dbReference type="Pfam" id="PF05437">
    <property type="entry name" value="AzlD"/>
    <property type="match status" value="1"/>
</dbReference>
<dbReference type="InterPro" id="IPR036328">
    <property type="entry name" value="MliC_sf"/>
</dbReference>
<organism evidence="7 8">
    <name type="scientific">Symbiodinium necroappetens</name>
    <dbReference type="NCBI Taxonomy" id="1628268"/>
    <lineage>
        <taxon>Eukaryota</taxon>
        <taxon>Sar</taxon>
        <taxon>Alveolata</taxon>
        <taxon>Dinophyceae</taxon>
        <taxon>Suessiales</taxon>
        <taxon>Symbiodiniaceae</taxon>
        <taxon>Symbiodinium</taxon>
    </lineage>
</organism>
<evidence type="ECO:0000259" key="6">
    <source>
        <dbReference type="Pfam" id="PF09864"/>
    </source>
</evidence>
<dbReference type="EMBL" id="CAJNJA010083056">
    <property type="protein sequence ID" value="CAE7934048.1"/>
    <property type="molecule type" value="Genomic_DNA"/>
</dbReference>
<proteinExistence type="predicted"/>
<feature type="transmembrane region" description="Helical" evidence="5">
    <location>
        <begin position="102"/>
        <end position="121"/>
    </location>
</feature>
<sequence>MFGIAAGPYLSWVMGTAIGALLGTSLAAWPAVDAAMGFLMPALFLAMVLSLLTKEHVPVVIAVMNAEFLIVTLLVGLGTWLLRFLPTRFMRGTGDPDAPLSRFLAATGPAAIAALYIGASLPMLSPQLHVIAPLVLGSGAVTAIYFWRRDVSLATLGGAIVYGIVFGFVRPIMKSFVLAACLALAALPASAVETSMQFVLDFEGNAQRDVMTYQCDGIEEPMSVQYINAHSTFLAIVPIEGEAMIFVNVIAASGARYVSGQYEWWSRGNEAMFTDIMDGTEENEAEPITCH</sequence>
<keyword evidence="5" id="KW-0812">Transmembrane</keyword>
<keyword evidence="4" id="KW-0449">Lipoprotein</keyword>
<feature type="transmembrane region" description="Helical" evidence="5">
    <location>
        <begin position="59"/>
        <end position="82"/>
    </location>
</feature>
<dbReference type="InterPro" id="IPR018660">
    <property type="entry name" value="MliC"/>
</dbReference>
<gene>
    <name evidence="7" type="primary">mliC</name>
    <name evidence="7" type="ORF">SNEC2469_LOCUS32615</name>
</gene>
<evidence type="ECO:0000313" key="7">
    <source>
        <dbReference type="EMBL" id="CAE7934048.1"/>
    </source>
</evidence>
<protein>
    <submittedName>
        <fullName evidence="7">MliC protein</fullName>
    </submittedName>
</protein>
<keyword evidence="8" id="KW-1185">Reference proteome</keyword>
<feature type="transmembrane region" description="Helical" evidence="5">
    <location>
        <begin position="153"/>
        <end position="169"/>
    </location>
</feature>
<evidence type="ECO:0000256" key="3">
    <source>
        <dbReference type="ARBA" id="ARBA00023139"/>
    </source>
</evidence>
<keyword evidence="1" id="KW-0732">Signal</keyword>
<keyword evidence="2 5" id="KW-0472">Membrane</keyword>
<feature type="non-terminal residue" evidence="7">
    <location>
        <position position="1"/>
    </location>
</feature>
<dbReference type="SUPFAM" id="SSF141488">
    <property type="entry name" value="YdhA-like"/>
    <property type="match status" value="1"/>
</dbReference>
<reference evidence="7" key="1">
    <citation type="submission" date="2021-02" db="EMBL/GenBank/DDBJ databases">
        <authorList>
            <person name="Dougan E. K."/>
            <person name="Rhodes N."/>
            <person name="Thang M."/>
            <person name="Chan C."/>
        </authorList>
    </citation>
    <scope>NUCLEOTIDE SEQUENCE</scope>
</reference>
<dbReference type="Proteomes" id="UP000601435">
    <property type="component" value="Unassembled WGS sequence"/>
</dbReference>
<name>A0A813BZH2_9DINO</name>
<accession>A0A813BZH2</accession>
<evidence type="ECO:0000313" key="8">
    <source>
        <dbReference type="Proteomes" id="UP000601435"/>
    </source>
</evidence>
<feature type="transmembrane region" description="Helical" evidence="5">
    <location>
        <begin position="176"/>
        <end position="200"/>
    </location>
</feature>
<evidence type="ECO:0000256" key="2">
    <source>
        <dbReference type="ARBA" id="ARBA00023136"/>
    </source>
</evidence>